<dbReference type="EMBL" id="LNRQ01000008">
    <property type="protein sequence ID" value="KZM84501.1"/>
    <property type="molecule type" value="Genomic_DNA"/>
</dbReference>
<evidence type="ECO:0008006" key="5">
    <source>
        <dbReference type="Google" id="ProtNLM"/>
    </source>
</evidence>
<evidence type="ECO:0000313" key="2">
    <source>
        <dbReference type="EMBL" id="KZM84501.1"/>
    </source>
</evidence>
<organism evidence="2">
    <name type="scientific">Daucus carota subsp. sativus</name>
    <name type="common">Carrot</name>
    <dbReference type="NCBI Taxonomy" id="79200"/>
    <lineage>
        <taxon>Eukaryota</taxon>
        <taxon>Viridiplantae</taxon>
        <taxon>Streptophyta</taxon>
        <taxon>Embryophyta</taxon>
        <taxon>Tracheophyta</taxon>
        <taxon>Spermatophyta</taxon>
        <taxon>Magnoliopsida</taxon>
        <taxon>eudicotyledons</taxon>
        <taxon>Gunneridae</taxon>
        <taxon>Pentapetalae</taxon>
        <taxon>asterids</taxon>
        <taxon>campanulids</taxon>
        <taxon>Apiales</taxon>
        <taxon>Apiaceae</taxon>
        <taxon>Apioideae</taxon>
        <taxon>Scandiceae</taxon>
        <taxon>Daucinae</taxon>
        <taxon>Daucus</taxon>
        <taxon>Daucus sect. Daucus</taxon>
    </lineage>
</organism>
<dbReference type="PANTHER" id="PTHR45717:SF20">
    <property type="entry name" value="OS07G0598500 PROTEIN"/>
    <property type="match status" value="1"/>
</dbReference>
<dbReference type="AlphaFoldDB" id="A0A175YMZ5"/>
<reference evidence="2" key="1">
    <citation type="journal article" date="2016" name="Nat. Genet.">
        <title>A high-quality carrot genome assembly provides new insights into carotenoid accumulation and asterid genome evolution.</title>
        <authorList>
            <person name="Iorizzo M."/>
            <person name="Ellison S."/>
            <person name="Senalik D."/>
            <person name="Zeng P."/>
            <person name="Satapoomin P."/>
            <person name="Huang J."/>
            <person name="Bowman M."/>
            <person name="Iovene M."/>
            <person name="Sanseverino W."/>
            <person name="Cavagnaro P."/>
            <person name="Yildiz M."/>
            <person name="Macko-Podgorni A."/>
            <person name="Moranska E."/>
            <person name="Grzebelus E."/>
            <person name="Grzebelus D."/>
            <person name="Ashrafi H."/>
            <person name="Zheng Z."/>
            <person name="Cheng S."/>
            <person name="Spooner D."/>
            <person name="Van Deynze A."/>
            <person name="Simon P."/>
        </authorList>
    </citation>
    <scope>NUCLEOTIDE SEQUENCE [LARGE SCALE GENOMIC DNA]</scope>
    <source>
        <tissue evidence="2">Leaf</tissue>
    </source>
</reference>
<dbReference type="PANTHER" id="PTHR45717">
    <property type="entry name" value="OS12G0527900 PROTEIN"/>
    <property type="match status" value="1"/>
</dbReference>
<dbReference type="Gene3D" id="1.25.40.10">
    <property type="entry name" value="Tetratricopeptide repeat domain"/>
    <property type="match status" value="1"/>
</dbReference>
<dbReference type="KEGG" id="dcr:108197766"/>
<reference evidence="3" key="2">
    <citation type="submission" date="2022-03" db="EMBL/GenBank/DDBJ databases">
        <title>Draft title - Genomic analysis of global carrot germplasm unveils the trajectory of domestication and the origin of high carotenoid orange carrot.</title>
        <authorList>
            <person name="Iorizzo M."/>
            <person name="Ellison S."/>
            <person name="Senalik D."/>
            <person name="Macko-Podgorni A."/>
            <person name="Grzebelus D."/>
            <person name="Bostan H."/>
            <person name="Rolling W."/>
            <person name="Curaba J."/>
            <person name="Simon P."/>
        </authorList>
    </citation>
    <scope>NUCLEOTIDE SEQUENCE</scope>
    <source>
        <tissue evidence="3">Leaf</tissue>
    </source>
</reference>
<sequence length="208" mass="24263">MRRINETLITNARNYITQRCYRANRVKKETLYPRISPLGNPDWGLTPELDDWIRKRNQVRVDEILRTVLNLRRRKQYSEALQVSEWMKSRHVCVFTPTEHAIQLDLIGKTQGLVDAFGYYMSLNEQDKTDKTFGALLHRDAGDKALSHLQKMKESGVTSSSLTYNDIMSLYSYGTGLLMELACLCNRCGSDNYSRPQRRGRYWSKQSR</sequence>
<dbReference type="OrthoDB" id="429961at2759"/>
<evidence type="ECO:0000313" key="4">
    <source>
        <dbReference type="Proteomes" id="UP000077755"/>
    </source>
</evidence>
<evidence type="ECO:0000256" key="1">
    <source>
        <dbReference type="ARBA" id="ARBA00007626"/>
    </source>
</evidence>
<keyword evidence="4" id="KW-1185">Reference proteome</keyword>
<proteinExistence type="inferred from homology"/>
<protein>
    <recommendedName>
        <fullName evidence="5">Pentacotripeptide-repeat region of PRORP domain-containing protein</fullName>
    </recommendedName>
</protein>
<dbReference type="Proteomes" id="UP000077755">
    <property type="component" value="Chromosome 8"/>
</dbReference>
<accession>A0A175YMZ5</accession>
<name>A0A175YMZ5_DAUCS</name>
<dbReference type="EMBL" id="CP093350">
    <property type="protein sequence ID" value="WOH11844.1"/>
    <property type="molecule type" value="Genomic_DNA"/>
</dbReference>
<dbReference type="STRING" id="79200.A0A175YMZ5"/>
<dbReference type="Gramene" id="KZM84501">
    <property type="protein sequence ID" value="KZM84501"/>
    <property type="gene ID" value="DCAR_028077"/>
</dbReference>
<comment type="similarity">
    <text evidence="1">Belongs to the PPR family. P subfamily.</text>
</comment>
<evidence type="ECO:0000313" key="3">
    <source>
        <dbReference type="EMBL" id="WOH11844.1"/>
    </source>
</evidence>
<gene>
    <name evidence="2" type="ORF">DCAR_028077</name>
    <name evidence="3" type="ORF">DCAR_0831340</name>
</gene>
<dbReference type="InterPro" id="IPR011990">
    <property type="entry name" value="TPR-like_helical_dom_sf"/>
</dbReference>
<dbReference type="GO" id="GO:0005739">
    <property type="term" value="C:mitochondrion"/>
    <property type="evidence" value="ECO:0007669"/>
    <property type="project" value="TreeGrafter"/>
</dbReference>